<evidence type="ECO:0000313" key="6">
    <source>
        <dbReference type="EMBL" id="KAK5173528.1"/>
    </source>
</evidence>
<dbReference type="GO" id="GO:0016020">
    <property type="term" value="C:membrane"/>
    <property type="evidence" value="ECO:0007669"/>
    <property type="project" value="UniProtKB-SubCell"/>
</dbReference>
<evidence type="ECO:0000256" key="4">
    <source>
        <dbReference type="ARBA" id="ARBA00023136"/>
    </source>
</evidence>
<name>A0AAV9PMJ1_9PEZI</name>
<dbReference type="InterPro" id="IPR051415">
    <property type="entry name" value="LAAT-1"/>
</dbReference>
<dbReference type="EMBL" id="JAVRRT010000003">
    <property type="protein sequence ID" value="KAK5173528.1"/>
    <property type="molecule type" value="Genomic_DNA"/>
</dbReference>
<feature type="transmembrane region" description="Helical" evidence="5">
    <location>
        <begin position="45"/>
        <end position="63"/>
    </location>
</feature>
<feature type="transmembrane region" description="Helical" evidence="5">
    <location>
        <begin position="198"/>
        <end position="218"/>
    </location>
</feature>
<accession>A0AAV9PMJ1</accession>
<evidence type="ECO:0000256" key="5">
    <source>
        <dbReference type="SAM" id="Phobius"/>
    </source>
</evidence>
<dbReference type="AlphaFoldDB" id="A0AAV9PMJ1"/>
<dbReference type="PANTHER" id="PTHR16201:SF37">
    <property type="entry name" value="PQ-LOOP REPEAT-CONTAINING PROTEIN"/>
    <property type="match status" value="1"/>
</dbReference>
<proteinExistence type="predicted"/>
<feature type="transmembrane region" description="Helical" evidence="5">
    <location>
        <begin position="100"/>
        <end position="122"/>
    </location>
</feature>
<keyword evidence="4 5" id="KW-0472">Membrane</keyword>
<dbReference type="Pfam" id="PF04193">
    <property type="entry name" value="PQ-loop"/>
    <property type="match status" value="1"/>
</dbReference>
<keyword evidence="7" id="KW-1185">Reference proteome</keyword>
<evidence type="ECO:0000313" key="7">
    <source>
        <dbReference type="Proteomes" id="UP001337655"/>
    </source>
</evidence>
<keyword evidence="3 5" id="KW-1133">Transmembrane helix</keyword>
<evidence type="ECO:0000256" key="3">
    <source>
        <dbReference type="ARBA" id="ARBA00022989"/>
    </source>
</evidence>
<reference evidence="6 7" key="1">
    <citation type="submission" date="2023-08" db="EMBL/GenBank/DDBJ databases">
        <title>Black Yeasts Isolated from many extreme environments.</title>
        <authorList>
            <person name="Coleine C."/>
            <person name="Stajich J.E."/>
            <person name="Selbmann L."/>
        </authorList>
    </citation>
    <scope>NUCLEOTIDE SEQUENCE [LARGE SCALE GENOMIC DNA]</scope>
    <source>
        <strain evidence="6 7">CCFEE 5935</strain>
    </source>
</reference>
<gene>
    <name evidence="6" type="ORF">LTR77_002209</name>
</gene>
<dbReference type="Gene3D" id="1.20.1280.290">
    <property type="match status" value="1"/>
</dbReference>
<dbReference type="GeneID" id="89923556"/>
<dbReference type="PANTHER" id="PTHR16201">
    <property type="entry name" value="SEVEN TRANSMEMBRANE PROTEIN 1-RELATED"/>
    <property type="match status" value="1"/>
</dbReference>
<feature type="transmembrane region" description="Helical" evidence="5">
    <location>
        <begin position="164"/>
        <end position="186"/>
    </location>
</feature>
<keyword evidence="2 5" id="KW-0812">Transmembrane</keyword>
<dbReference type="RefSeq" id="XP_064662223.1">
    <property type="nucleotide sequence ID" value="XM_064799468.1"/>
</dbReference>
<dbReference type="Proteomes" id="UP001337655">
    <property type="component" value="Unassembled WGS sequence"/>
</dbReference>
<feature type="transmembrane region" description="Helical" evidence="5">
    <location>
        <begin position="6"/>
        <end position="24"/>
    </location>
</feature>
<sequence length="286" mass="32412">MAPQESIPTSATVLGAIGTVLWCIQLLPQIWHSYRTKSTKGLPEAMMFLWSLSSLPFGVYSITQRFNVGLQIQPQLFGLFCGVSWGQCLYYGRRWKAWKCILAVTVLLTFVAALQIVFVFVIRGPYSRGVSWPVMTFGIIACITLLSGYAPIPFELMKRRGRVVGIDFWFLLVDSSGALFSLLSLVFQNTFDIEFGTLYAVCCTVEYGVFISHGVWLLRTRELRRRAKAFGQSFDDLPEARAWQEGGFKLEEWMGRCCFGRSKRDQVLDEELAVADEQSMERDTVA</sequence>
<comment type="subcellular location">
    <subcellularLocation>
        <location evidence="1">Membrane</location>
        <topology evidence="1">Multi-pass membrane protein</topology>
    </subcellularLocation>
</comment>
<comment type="caution">
    <text evidence="6">The sequence shown here is derived from an EMBL/GenBank/DDBJ whole genome shotgun (WGS) entry which is preliminary data.</text>
</comment>
<evidence type="ECO:0000256" key="1">
    <source>
        <dbReference type="ARBA" id="ARBA00004141"/>
    </source>
</evidence>
<dbReference type="InterPro" id="IPR006603">
    <property type="entry name" value="PQ-loop_rpt"/>
</dbReference>
<organism evidence="6 7">
    <name type="scientific">Saxophila tyrrhenica</name>
    <dbReference type="NCBI Taxonomy" id="1690608"/>
    <lineage>
        <taxon>Eukaryota</taxon>
        <taxon>Fungi</taxon>
        <taxon>Dikarya</taxon>
        <taxon>Ascomycota</taxon>
        <taxon>Pezizomycotina</taxon>
        <taxon>Dothideomycetes</taxon>
        <taxon>Dothideomycetidae</taxon>
        <taxon>Mycosphaerellales</taxon>
        <taxon>Extremaceae</taxon>
        <taxon>Saxophila</taxon>
    </lineage>
</organism>
<feature type="transmembrane region" description="Helical" evidence="5">
    <location>
        <begin position="134"/>
        <end position="152"/>
    </location>
</feature>
<protein>
    <recommendedName>
        <fullName evidence="8">PQ loop repeat protein</fullName>
    </recommendedName>
</protein>
<dbReference type="SMART" id="SM00679">
    <property type="entry name" value="CTNS"/>
    <property type="match status" value="2"/>
</dbReference>
<evidence type="ECO:0000256" key="2">
    <source>
        <dbReference type="ARBA" id="ARBA00022692"/>
    </source>
</evidence>
<evidence type="ECO:0008006" key="8">
    <source>
        <dbReference type="Google" id="ProtNLM"/>
    </source>
</evidence>